<dbReference type="AlphaFoldDB" id="A0A1H9PTP0"/>
<protein>
    <submittedName>
        <fullName evidence="2">Beta-glucoside kinase</fullName>
    </submittedName>
</protein>
<dbReference type="Gene3D" id="3.30.420.40">
    <property type="match status" value="2"/>
</dbReference>
<gene>
    <name evidence="2" type="ORF">SAMN04487944_105141</name>
</gene>
<dbReference type="EMBL" id="FOGL01000005">
    <property type="protein sequence ID" value="SER51498.1"/>
    <property type="molecule type" value="Genomic_DNA"/>
</dbReference>
<evidence type="ECO:0000313" key="3">
    <source>
        <dbReference type="Proteomes" id="UP000199687"/>
    </source>
</evidence>
<keyword evidence="3" id="KW-1185">Reference proteome</keyword>
<proteinExistence type="inferred from homology"/>
<accession>A0A1H9PTP0</accession>
<dbReference type="PANTHER" id="PTHR18964:SF165">
    <property type="entry name" value="BETA-GLUCOSIDE KINASE"/>
    <property type="match status" value="1"/>
</dbReference>
<dbReference type="InterPro" id="IPR000600">
    <property type="entry name" value="ROK"/>
</dbReference>
<dbReference type="SUPFAM" id="SSF53067">
    <property type="entry name" value="Actin-like ATPase domain"/>
    <property type="match status" value="1"/>
</dbReference>
<sequence length="304" mass="33962">MTIMADEKLYLCFDIGGTTVKYGVLSEDRDFLEKGKYQTRKVSKEIFFNDLVKKIVEIQSAYRLEKIGISFPGFINPNSGYAEFAGAIDVLHGSNLLKMLNMEIQLPVIIENDANCATLAEKLSGNATDCSNFVCMTIGTGIGGGLFINNQLVNGHTYKAGEFGLMIINGMDKGYKNMHEIASTSGLIHQYKLLKNIPENHFIEGEQIFDDSIKDKDVKHLLDQWFCNISYGIFNLAATVNPEKILLGGAISIRDDLYTLLEEKLNMIPSWKDIEVPVEPCKHHNDAGMLGILYKCLEEAEDDQ</sequence>
<evidence type="ECO:0000256" key="1">
    <source>
        <dbReference type="ARBA" id="ARBA00006479"/>
    </source>
</evidence>
<organism evidence="2 3">
    <name type="scientific">Gracilibacillus ureilyticus</name>
    <dbReference type="NCBI Taxonomy" id="531814"/>
    <lineage>
        <taxon>Bacteria</taxon>
        <taxon>Bacillati</taxon>
        <taxon>Bacillota</taxon>
        <taxon>Bacilli</taxon>
        <taxon>Bacillales</taxon>
        <taxon>Bacillaceae</taxon>
        <taxon>Gracilibacillus</taxon>
    </lineage>
</organism>
<dbReference type="PANTHER" id="PTHR18964">
    <property type="entry name" value="ROK (REPRESSOR, ORF, KINASE) FAMILY"/>
    <property type="match status" value="1"/>
</dbReference>
<keyword evidence="2" id="KW-0808">Transferase</keyword>
<evidence type="ECO:0000313" key="2">
    <source>
        <dbReference type="EMBL" id="SER51498.1"/>
    </source>
</evidence>
<dbReference type="Proteomes" id="UP000199687">
    <property type="component" value="Unassembled WGS sequence"/>
</dbReference>
<dbReference type="GO" id="GO:0016301">
    <property type="term" value="F:kinase activity"/>
    <property type="evidence" value="ECO:0007669"/>
    <property type="project" value="UniProtKB-KW"/>
</dbReference>
<dbReference type="STRING" id="531814.SAMN04487944_105141"/>
<dbReference type="InterPro" id="IPR043129">
    <property type="entry name" value="ATPase_NBD"/>
</dbReference>
<dbReference type="OrthoDB" id="9795247at2"/>
<dbReference type="Pfam" id="PF00480">
    <property type="entry name" value="ROK"/>
    <property type="match status" value="1"/>
</dbReference>
<name>A0A1H9PTP0_9BACI</name>
<keyword evidence="2" id="KW-0418">Kinase</keyword>
<reference evidence="2 3" key="1">
    <citation type="submission" date="2016-10" db="EMBL/GenBank/DDBJ databases">
        <authorList>
            <person name="de Groot N.N."/>
        </authorList>
    </citation>
    <scope>NUCLEOTIDE SEQUENCE [LARGE SCALE GENOMIC DNA]</scope>
    <source>
        <strain evidence="2 3">CGMCC 1.7727</strain>
    </source>
</reference>
<comment type="similarity">
    <text evidence="1">Belongs to the ROK (NagC/XylR) family.</text>
</comment>